<keyword evidence="1" id="KW-0812">Transmembrane</keyword>
<reference evidence="2" key="1">
    <citation type="submission" date="2018-10" db="EMBL/GenBank/DDBJ databases">
        <title>Hidden diversity of soil giant viruses.</title>
        <authorList>
            <person name="Schulz F."/>
            <person name="Alteio L."/>
            <person name="Goudeau D."/>
            <person name="Ryan E.M."/>
            <person name="Malmstrom R.R."/>
            <person name="Blanchard J."/>
            <person name="Woyke T."/>
        </authorList>
    </citation>
    <scope>NUCLEOTIDE SEQUENCE</scope>
    <source>
        <strain evidence="2">SAV1</strain>
    </source>
</reference>
<gene>
    <name evidence="2" type="ORF">Satyrvirus6_12</name>
</gene>
<organism evidence="2">
    <name type="scientific">Satyrvirus sp</name>
    <dbReference type="NCBI Taxonomy" id="2487771"/>
    <lineage>
        <taxon>Viruses</taxon>
        <taxon>Varidnaviria</taxon>
        <taxon>Bamfordvirae</taxon>
        <taxon>Nucleocytoviricota</taxon>
        <taxon>Megaviricetes</taxon>
        <taxon>Imitervirales</taxon>
        <taxon>Mimiviridae</taxon>
        <taxon>Megamimivirinae</taxon>
    </lineage>
</organism>
<evidence type="ECO:0000256" key="1">
    <source>
        <dbReference type="SAM" id="Phobius"/>
    </source>
</evidence>
<sequence length="93" mass="10640">MQTEYSELICNFIISFVSIISIIAIFVVPPFFIGPIIMKEKWSENTTTKNIVCWLVGLISMVGSILLCLFFGFFLHKISNCLCKNRTEDEIII</sequence>
<evidence type="ECO:0000313" key="2">
    <source>
        <dbReference type="EMBL" id="AYV85180.1"/>
    </source>
</evidence>
<accession>A0A3G5ADC9</accession>
<keyword evidence="1" id="KW-0472">Membrane</keyword>
<keyword evidence="1" id="KW-1133">Transmembrane helix</keyword>
<name>A0A3G5ADC9_9VIRU</name>
<dbReference type="EMBL" id="MK072442">
    <property type="protein sequence ID" value="AYV85180.1"/>
    <property type="molecule type" value="Genomic_DNA"/>
</dbReference>
<feature type="transmembrane region" description="Helical" evidence="1">
    <location>
        <begin position="50"/>
        <end position="75"/>
    </location>
</feature>
<proteinExistence type="predicted"/>
<feature type="transmembrane region" description="Helical" evidence="1">
    <location>
        <begin position="12"/>
        <end position="38"/>
    </location>
</feature>
<protein>
    <submittedName>
        <fullName evidence="2">Uncharacterized protein</fullName>
    </submittedName>
</protein>